<organism evidence="2">
    <name type="scientific">marine sediment metagenome</name>
    <dbReference type="NCBI Taxonomy" id="412755"/>
    <lineage>
        <taxon>unclassified sequences</taxon>
        <taxon>metagenomes</taxon>
        <taxon>ecological metagenomes</taxon>
    </lineage>
</organism>
<protein>
    <submittedName>
        <fullName evidence="2">Uncharacterized protein</fullName>
    </submittedName>
</protein>
<evidence type="ECO:0000313" key="2">
    <source>
        <dbReference type="EMBL" id="KKK59680.1"/>
    </source>
</evidence>
<name>A0A0F8XFB5_9ZZZZ</name>
<comment type="caution">
    <text evidence="2">The sequence shown here is derived from an EMBL/GenBank/DDBJ whole genome shotgun (WGS) entry which is preliminary data.</text>
</comment>
<sequence>MNNIADVFRGREWTQSILVIFLMVAIIYMAIQGQEIPSILEVAFGTALGFFFGAKINGNNFSG</sequence>
<feature type="transmembrane region" description="Helical" evidence="1">
    <location>
        <begin position="38"/>
        <end position="56"/>
    </location>
</feature>
<keyword evidence="1" id="KW-0812">Transmembrane</keyword>
<keyword evidence="1" id="KW-0472">Membrane</keyword>
<proteinExistence type="predicted"/>
<keyword evidence="1" id="KW-1133">Transmembrane helix</keyword>
<reference evidence="2" key="1">
    <citation type="journal article" date="2015" name="Nature">
        <title>Complex archaea that bridge the gap between prokaryotes and eukaryotes.</title>
        <authorList>
            <person name="Spang A."/>
            <person name="Saw J.H."/>
            <person name="Jorgensen S.L."/>
            <person name="Zaremba-Niedzwiedzka K."/>
            <person name="Martijn J."/>
            <person name="Lind A.E."/>
            <person name="van Eijk R."/>
            <person name="Schleper C."/>
            <person name="Guy L."/>
            <person name="Ettema T.J."/>
        </authorList>
    </citation>
    <scope>NUCLEOTIDE SEQUENCE</scope>
</reference>
<dbReference type="EMBL" id="LAZR01063347">
    <property type="protein sequence ID" value="KKK59680.1"/>
    <property type="molecule type" value="Genomic_DNA"/>
</dbReference>
<gene>
    <name evidence="2" type="ORF">LCGC14_3031970</name>
</gene>
<evidence type="ECO:0000256" key="1">
    <source>
        <dbReference type="SAM" id="Phobius"/>
    </source>
</evidence>
<accession>A0A0F8XFB5</accession>
<dbReference type="AlphaFoldDB" id="A0A0F8XFB5"/>
<feature type="transmembrane region" description="Helical" evidence="1">
    <location>
        <begin position="13"/>
        <end position="31"/>
    </location>
</feature>